<evidence type="ECO:0000313" key="2">
    <source>
        <dbReference type="Proteomes" id="UP000054279"/>
    </source>
</evidence>
<gene>
    <name evidence="1" type="ORF">M422DRAFT_186406</name>
</gene>
<name>A0A0C9UPV5_SPHS4</name>
<dbReference type="Proteomes" id="UP000054279">
    <property type="component" value="Unassembled WGS sequence"/>
</dbReference>
<proteinExistence type="predicted"/>
<sequence length="147" mass="16645">MYFPYTLSVICDCATAPRDDEHLKQLIFEYDRQGIKSPKMISNLLLAEHNIQISRKVIQTIPDTMKCQLVLDQLKLDPGRCQGPRLIKEGIHMCTGIDLTCDFFKEEMRLQDLEGFTLHNPTSKGSREEHLSASGSTKNGVVMSMIS</sequence>
<dbReference type="OrthoDB" id="2676734at2759"/>
<reference evidence="1 2" key="1">
    <citation type="submission" date="2014-06" db="EMBL/GenBank/DDBJ databases">
        <title>Evolutionary Origins and Diversification of the Mycorrhizal Mutualists.</title>
        <authorList>
            <consortium name="DOE Joint Genome Institute"/>
            <consortium name="Mycorrhizal Genomics Consortium"/>
            <person name="Kohler A."/>
            <person name="Kuo A."/>
            <person name="Nagy L.G."/>
            <person name="Floudas D."/>
            <person name="Copeland A."/>
            <person name="Barry K.W."/>
            <person name="Cichocki N."/>
            <person name="Veneault-Fourrey C."/>
            <person name="LaButti K."/>
            <person name="Lindquist E.A."/>
            <person name="Lipzen A."/>
            <person name="Lundell T."/>
            <person name="Morin E."/>
            <person name="Murat C."/>
            <person name="Riley R."/>
            <person name="Ohm R."/>
            <person name="Sun H."/>
            <person name="Tunlid A."/>
            <person name="Henrissat B."/>
            <person name="Grigoriev I.V."/>
            <person name="Hibbett D.S."/>
            <person name="Martin F."/>
        </authorList>
    </citation>
    <scope>NUCLEOTIDE SEQUENCE [LARGE SCALE GENOMIC DNA]</scope>
    <source>
        <strain evidence="1 2">SS14</strain>
    </source>
</reference>
<dbReference type="AlphaFoldDB" id="A0A0C9UPV5"/>
<protein>
    <submittedName>
        <fullName evidence="1">Unplaced genomic scaffold SPHSTscaffold_174, whole genome shotgun sequence</fullName>
    </submittedName>
</protein>
<accession>A0A0C9UPV5</accession>
<keyword evidence="2" id="KW-1185">Reference proteome</keyword>
<evidence type="ECO:0000313" key="1">
    <source>
        <dbReference type="EMBL" id="KIJ31042.1"/>
    </source>
</evidence>
<dbReference type="HOGENOM" id="CLU_139920_0_0_1"/>
<dbReference type="EMBL" id="KN837249">
    <property type="protein sequence ID" value="KIJ31042.1"/>
    <property type="molecule type" value="Genomic_DNA"/>
</dbReference>
<organism evidence="1 2">
    <name type="scientific">Sphaerobolus stellatus (strain SS14)</name>
    <dbReference type="NCBI Taxonomy" id="990650"/>
    <lineage>
        <taxon>Eukaryota</taxon>
        <taxon>Fungi</taxon>
        <taxon>Dikarya</taxon>
        <taxon>Basidiomycota</taxon>
        <taxon>Agaricomycotina</taxon>
        <taxon>Agaricomycetes</taxon>
        <taxon>Phallomycetidae</taxon>
        <taxon>Geastrales</taxon>
        <taxon>Sphaerobolaceae</taxon>
        <taxon>Sphaerobolus</taxon>
    </lineage>
</organism>